<dbReference type="AlphaFoldDB" id="A0ABD2ZSC2"/>
<reference evidence="2 3" key="1">
    <citation type="submission" date="2024-11" db="EMBL/GenBank/DDBJ databases">
        <title>A near-complete genome assembly of Cinchona calisaya.</title>
        <authorList>
            <person name="Lian D.C."/>
            <person name="Zhao X.W."/>
            <person name="Wei L."/>
        </authorList>
    </citation>
    <scope>NUCLEOTIDE SEQUENCE [LARGE SCALE GENOMIC DNA]</scope>
    <source>
        <tissue evidence="2">Nenye</tissue>
    </source>
</reference>
<dbReference type="PANTHER" id="PTHR32212:SF234">
    <property type="entry name" value="F-BOX_LRR-REPEAT PROTEIN 13-LIKE"/>
    <property type="match status" value="1"/>
</dbReference>
<dbReference type="InterPro" id="IPR053781">
    <property type="entry name" value="F-box_AtFBL13-like"/>
</dbReference>
<feature type="region of interest" description="Disordered" evidence="1">
    <location>
        <begin position="1"/>
        <end position="47"/>
    </location>
</feature>
<feature type="compositionally biased region" description="Polar residues" evidence="1">
    <location>
        <begin position="14"/>
        <end position="23"/>
    </location>
</feature>
<name>A0ABD2ZSC2_9GENT</name>
<dbReference type="PANTHER" id="PTHR32212">
    <property type="entry name" value="CYCLIN-LIKE F-BOX"/>
    <property type="match status" value="1"/>
</dbReference>
<dbReference type="Proteomes" id="UP001630127">
    <property type="component" value="Unassembled WGS sequence"/>
</dbReference>
<organism evidence="2 3">
    <name type="scientific">Cinchona calisaya</name>
    <dbReference type="NCBI Taxonomy" id="153742"/>
    <lineage>
        <taxon>Eukaryota</taxon>
        <taxon>Viridiplantae</taxon>
        <taxon>Streptophyta</taxon>
        <taxon>Embryophyta</taxon>
        <taxon>Tracheophyta</taxon>
        <taxon>Spermatophyta</taxon>
        <taxon>Magnoliopsida</taxon>
        <taxon>eudicotyledons</taxon>
        <taxon>Gunneridae</taxon>
        <taxon>Pentapetalae</taxon>
        <taxon>asterids</taxon>
        <taxon>lamiids</taxon>
        <taxon>Gentianales</taxon>
        <taxon>Rubiaceae</taxon>
        <taxon>Cinchonoideae</taxon>
        <taxon>Cinchoneae</taxon>
        <taxon>Cinchona</taxon>
    </lineage>
</organism>
<dbReference type="EMBL" id="JBJUIK010000007">
    <property type="protein sequence ID" value="KAL3522178.1"/>
    <property type="molecule type" value="Genomic_DNA"/>
</dbReference>
<evidence type="ECO:0008006" key="4">
    <source>
        <dbReference type="Google" id="ProtNLM"/>
    </source>
</evidence>
<dbReference type="InterPro" id="IPR036047">
    <property type="entry name" value="F-box-like_dom_sf"/>
</dbReference>
<feature type="compositionally biased region" description="Acidic residues" evidence="1">
    <location>
        <begin position="24"/>
        <end position="40"/>
    </location>
</feature>
<comment type="caution">
    <text evidence="2">The sequence shown here is derived from an EMBL/GenBank/DDBJ whole genome shotgun (WGS) entry which is preliminary data.</text>
</comment>
<sequence length="378" mass="43823">MTAPCTEPKKNTKTRTMINSQQQEGDDQLTDSDEEQDEVDGPILRTTWHELEQNTEDDYDDDLERLPRNLKRLKKQVPDRISNCPDSIFLHIQSFLPMEEVIKIGILSKRWKFLWTAATTLNFNYQGWSSNYSISKSVTLIGKTLVRCSVSHVEKIAIGFPYEPRFLYDVYGWMQFANKHSINELEPKFKAPNLNVQYCLPHCVYDNSFMRKLRTNKYYLVGLLGSLKCVENLTIGSWCIQVLSLLKFTVIGLPQLKCKCLTGIELLLQISPNLETAVLDMIPPYKELRFDTNSTSDYNFDVKNYLISRFRHILPLKLIKICGFWEGNTENIIQFAQVMLKNSLMLLKFVFEFKRNTRSREVPVLAISPNGPEIVELP</sequence>
<evidence type="ECO:0000256" key="1">
    <source>
        <dbReference type="SAM" id="MobiDB-lite"/>
    </source>
</evidence>
<evidence type="ECO:0000313" key="2">
    <source>
        <dbReference type="EMBL" id="KAL3522178.1"/>
    </source>
</evidence>
<evidence type="ECO:0000313" key="3">
    <source>
        <dbReference type="Proteomes" id="UP001630127"/>
    </source>
</evidence>
<protein>
    <recommendedName>
        <fullName evidence="4">F-box domain-containing protein</fullName>
    </recommendedName>
</protein>
<dbReference type="SUPFAM" id="SSF81383">
    <property type="entry name" value="F-box domain"/>
    <property type="match status" value="1"/>
</dbReference>
<proteinExistence type="predicted"/>
<accession>A0ABD2ZSC2</accession>
<gene>
    <name evidence="2" type="ORF">ACH5RR_015012</name>
</gene>
<keyword evidence="3" id="KW-1185">Reference proteome</keyword>
<dbReference type="CDD" id="cd22160">
    <property type="entry name" value="F-box_AtFBL13-like"/>
    <property type="match status" value="1"/>
</dbReference>